<keyword evidence="2" id="KW-0723">Serine/threonine-protein kinase</keyword>
<dbReference type="EMBL" id="CM017711">
    <property type="protein sequence ID" value="TYG47645.1"/>
    <property type="molecule type" value="Genomic_DNA"/>
</dbReference>
<keyword evidence="3" id="KW-0812">Transmembrane</keyword>
<proteinExistence type="predicted"/>
<dbReference type="Proteomes" id="UP000323506">
    <property type="component" value="Chromosome D11"/>
</dbReference>
<evidence type="ECO:0000256" key="6">
    <source>
        <dbReference type="ARBA" id="ARBA00023136"/>
    </source>
</evidence>
<evidence type="ECO:0000313" key="9">
    <source>
        <dbReference type="Proteomes" id="UP000323506"/>
    </source>
</evidence>
<keyword evidence="7" id="KW-0325">Glycoprotein</keyword>
<evidence type="ECO:0008006" key="10">
    <source>
        <dbReference type="Google" id="ProtNLM"/>
    </source>
</evidence>
<keyword evidence="5" id="KW-1133">Transmembrane helix</keyword>
<evidence type="ECO:0000256" key="4">
    <source>
        <dbReference type="ARBA" id="ARBA00022729"/>
    </source>
</evidence>
<name>A0A5D2AUL2_GOSDA</name>
<dbReference type="AlphaFoldDB" id="A0A5D2AUL2"/>
<keyword evidence="2" id="KW-0418">Kinase</keyword>
<dbReference type="InterPro" id="IPR045874">
    <property type="entry name" value="LRK10/LRL21-25-like"/>
</dbReference>
<reference evidence="8 9" key="1">
    <citation type="submission" date="2019-06" db="EMBL/GenBank/DDBJ databases">
        <title>WGS assembly of Gossypium darwinii.</title>
        <authorList>
            <person name="Chen Z.J."/>
            <person name="Sreedasyam A."/>
            <person name="Ando A."/>
            <person name="Song Q."/>
            <person name="De L."/>
            <person name="Hulse-Kemp A."/>
            <person name="Ding M."/>
            <person name="Ye W."/>
            <person name="Kirkbride R."/>
            <person name="Jenkins J."/>
            <person name="Plott C."/>
            <person name="Lovell J."/>
            <person name="Lin Y.-M."/>
            <person name="Vaughn R."/>
            <person name="Liu B."/>
            <person name="Li W."/>
            <person name="Simpson S."/>
            <person name="Scheffler B."/>
            <person name="Saski C."/>
            <person name="Grover C."/>
            <person name="Hu G."/>
            <person name="Conover J."/>
            <person name="Carlson J."/>
            <person name="Shu S."/>
            <person name="Boston L."/>
            <person name="Williams M."/>
            <person name="Peterson D."/>
            <person name="Mcgee K."/>
            <person name="Jones D."/>
            <person name="Wendel J."/>
            <person name="Stelly D."/>
            <person name="Grimwood J."/>
            <person name="Schmutz J."/>
        </authorList>
    </citation>
    <scope>NUCLEOTIDE SEQUENCE [LARGE SCALE GENOMIC DNA]</scope>
    <source>
        <strain evidence="8">1808015.09</strain>
    </source>
</reference>
<keyword evidence="2" id="KW-0808">Transferase</keyword>
<evidence type="ECO:0000313" key="8">
    <source>
        <dbReference type="EMBL" id="TYG47645.1"/>
    </source>
</evidence>
<dbReference type="GO" id="GO:0004674">
    <property type="term" value="F:protein serine/threonine kinase activity"/>
    <property type="evidence" value="ECO:0007669"/>
    <property type="project" value="UniProtKB-KW"/>
</dbReference>
<dbReference type="PANTHER" id="PTHR27009">
    <property type="entry name" value="RUST RESISTANCE KINASE LR10-RELATED"/>
    <property type="match status" value="1"/>
</dbReference>
<evidence type="ECO:0000256" key="7">
    <source>
        <dbReference type="ARBA" id="ARBA00023180"/>
    </source>
</evidence>
<protein>
    <recommendedName>
        <fullName evidence="10">Serine-threonine/tyrosine-protein kinase catalytic domain-containing protein</fullName>
    </recommendedName>
</protein>
<keyword evidence="9" id="KW-1185">Reference proteome</keyword>
<keyword evidence="6" id="KW-0472">Membrane</keyword>
<dbReference type="GO" id="GO:0016020">
    <property type="term" value="C:membrane"/>
    <property type="evidence" value="ECO:0007669"/>
    <property type="project" value="UniProtKB-SubCell"/>
</dbReference>
<gene>
    <name evidence="8" type="ORF">ES288_D11G356600v1</name>
</gene>
<sequence>MVITASWCIQIKPSERPSMSKVLEMFETDVTLLQMPPRPFQLPFEPKIDHMALQLQGHLSFLLLQGI</sequence>
<keyword evidence="4" id="KW-0732">Signal</keyword>
<comment type="subcellular location">
    <subcellularLocation>
        <location evidence="1">Membrane</location>
        <topology evidence="1">Single-pass type I membrane protein</topology>
    </subcellularLocation>
</comment>
<evidence type="ECO:0000256" key="5">
    <source>
        <dbReference type="ARBA" id="ARBA00022989"/>
    </source>
</evidence>
<evidence type="ECO:0000256" key="1">
    <source>
        <dbReference type="ARBA" id="ARBA00004479"/>
    </source>
</evidence>
<evidence type="ECO:0000256" key="3">
    <source>
        <dbReference type="ARBA" id="ARBA00022692"/>
    </source>
</evidence>
<accession>A0A5D2AUL2</accession>
<evidence type="ECO:0000256" key="2">
    <source>
        <dbReference type="ARBA" id="ARBA00022527"/>
    </source>
</evidence>
<organism evidence="8 9">
    <name type="scientific">Gossypium darwinii</name>
    <name type="common">Darwin's cotton</name>
    <name type="synonym">Gossypium barbadense var. darwinii</name>
    <dbReference type="NCBI Taxonomy" id="34276"/>
    <lineage>
        <taxon>Eukaryota</taxon>
        <taxon>Viridiplantae</taxon>
        <taxon>Streptophyta</taxon>
        <taxon>Embryophyta</taxon>
        <taxon>Tracheophyta</taxon>
        <taxon>Spermatophyta</taxon>
        <taxon>Magnoliopsida</taxon>
        <taxon>eudicotyledons</taxon>
        <taxon>Gunneridae</taxon>
        <taxon>Pentapetalae</taxon>
        <taxon>rosids</taxon>
        <taxon>malvids</taxon>
        <taxon>Malvales</taxon>
        <taxon>Malvaceae</taxon>
        <taxon>Malvoideae</taxon>
        <taxon>Gossypium</taxon>
    </lineage>
</organism>